<feature type="compositionally biased region" description="Basic and acidic residues" evidence="3">
    <location>
        <begin position="96"/>
        <end position="108"/>
    </location>
</feature>
<name>A0A1J9PJJ9_9EURO</name>
<accession>A0A1J9PJJ9</accession>
<feature type="region of interest" description="Disordered" evidence="3">
    <location>
        <begin position="1"/>
        <end position="60"/>
    </location>
</feature>
<dbReference type="Gene3D" id="3.30.70.330">
    <property type="match status" value="1"/>
</dbReference>
<dbReference type="InterPro" id="IPR035979">
    <property type="entry name" value="RBD_domain_sf"/>
</dbReference>
<keyword evidence="6" id="KW-1185">Reference proteome</keyword>
<feature type="region of interest" description="Disordered" evidence="3">
    <location>
        <begin position="72"/>
        <end position="108"/>
    </location>
</feature>
<reference evidence="5 6" key="1">
    <citation type="submission" date="2015-07" db="EMBL/GenBank/DDBJ databases">
        <title>Emmonsia species relationships and genome sequence.</title>
        <authorList>
            <consortium name="The Broad Institute Genomics Platform"/>
            <person name="Cuomo C.A."/>
            <person name="Munoz J.F."/>
            <person name="Imamovic A."/>
            <person name="Priest M.E."/>
            <person name="Young S."/>
            <person name="Clay O.K."/>
            <person name="McEwen J.G."/>
        </authorList>
    </citation>
    <scope>NUCLEOTIDE SEQUENCE [LARGE SCALE GENOMIC DNA]</scope>
    <source>
        <strain evidence="5 6">UAMH 9510</strain>
    </source>
</reference>
<feature type="region of interest" description="Disordered" evidence="3">
    <location>
        <begin position="905"/>
        <end position="1029"/>
    </location>
</feature>
<evidence type="ECO:0000256" key="3">
    <source>
        <dbReference type="SAM" id="MobiDB-lite"/>
    </source>
</evidence>
<dbReference type="SUPFAM" id="SSF54928">
    <property type="entry name" value="RNA-binding domain, RBD"/>
    <property type="match status" value="1"/>
</dbReference>
<dbReference type="InterPro" id="IPR000504">
    <property type="entry name" value="RRM_dom"/>
</dbReference>
<feature type="region of interest" description="Disordered" evidence="3">
    <location>
        <begin position="868"/>
        <end position="887"/>
    </location>
</feature>
<keyword evidence="1 2" id="KW-0694">RNA-binding</keyword>
<feature type="compositionally biased region" description="Low complexity" evidence="3">
    <location>
        <begin position="703"/>
        <end position="721"/>
    </location>
</feature>
<feature type="region of interest" description="Disordered" evidence="3">
    <location>
        <begin position="391"/>
        <end position="425"/>
    </location>
</feature>
<evidence type="ECO:0000259" key="4">
    <source>
        <dbReference type="PROSITE" id="PS50102"/>
    </source>
</evidence>
<organism evidence="5 6">
    <name type="scientific">Emergomyces pasteurianus Ep9510</name>
    <dbReference type="NCBI Taxonomy" id="1447872"/>
    <lineage>
        <taxon>Eukaryota</taxon>
        <taxon>Fungi</taxon>
        <taxon>Dikarya</taxon>
        <taxon>Ascomycota</taxon>
        <taxon>Pezizomycotina</taxon>
        <taxon>Eurotiomycetes</taxon>
        <taxon>Eurotiomycetidae</taxon>
        <taxon>Onygenales</taxon>
        <taxon>Ajellomycetaceae</taxon>
        <taxon>Emergomyces</taxon>
    </lineage>
</organism>
<dbReference type="GO" id="GO:0003723">
    <property type="term" value="F:RNA binding"/>
    <property type="evidence" value="ECO:0007669"/>
    <property type="project" value="UniProtKB-UniRule"/>
</dbReference>
<dbReference type="EMBL" id="LGRN01000097">
    <property type="protein sequence ID" value="OJD16664.1"/>
    <property type="molecule type" value="Genomic_DNA"/>
</dbReference>
<feature type="region of interest" description="Disordered" evidence="3">
    <location>
        <begin position="702"/>
        <end position="827"/>
    </location>
</feature>
<dbReference type="Proteomes" id="UP000182235">
    <property type="component" value="Unassembled WGS sequence"/>
</dbReference>
<proteinExistence type="predicted"/>
<feature type="compositionally biased region" description="Polar residues" evidence="3">
    <location>
        <begin position="970"/>
        <end position="983"/>
    </location>
</feature>
<feature type="compositionally biased region" description="Basic and acidic residues" evidence="3">
    <location>
        <begin position="72"/>
        <end position="86"/>
    </location>
</feature>
<feature type="region of interest" description="Disordered" evidence="3">
    <location>
        <begin position="346"/>
        <end position="367"/>
    </location>
</feature>
<dbReference type="InterPro" id="IPR052462">
    <property type="entry name" value="SLIRP/GR-RBP-like"/>
</dbReference>
<dbReference type="AlphaFoldDB" id="A0A1J9PJJ9"/>
<dbReference type="SMART" id="SM00360">
    <property type="entry name" value="RRM"/>
    <property type="match status" value="1"/>
</dbReference>
<dbReference type="InterPro" id="IPR012677">
    <property type="entry name" value="Nucleotide-bd_a/b_plait_sf"/>
</dbReference>
<dbReference type="VEuPathDB" id="FungiDB:AJ78_03174"/>
<dbReference type="STRING" id="1447872.A0A1J9PJJ9"/>
<dbReference type="PANTHER" id="PTHR48027">
    <property type="entry name" value="HETEROGENEOUS NUCLEAR RIBONUCLEOPROTEIN 87F-RELATED"/>
    <property type="match status" value="1"/>
</dbReference>
<sequence>MLKPFLIRDLNPTAGEELEQPDRSPQDGHGSPEPTLDSPFDDEPVMAYKPPDIGEDGKFCPHLTYDRRSILSMETDGRIAEGDGDRVIPSSKRRPDHSDRSSDARSIKMTDALVTPTPKTDRHGIVQVSAEEYDETIAAHPQASLSYMDEDDGDTITIGSSLELAERLEEPASSAVFYPSSISVTDRQHEGPMHIFDVNRSQPVLDIWRSFEQRTSTRCRQLDSSVSTHPDASAPEVAANASNAHLDPLFEIRSDDPQDGWLRLRNPPPIPLSTLHQSESVSIGEVSSLGGDQPSELGTSARSEPAQEASPGLCHAKSISSDTYISIPVPPLPSMNPWASLGTGPSGFVSNGLTQREPESRESPIEENEPLLASFEAELSKIMEDKLIVDSSTTVSEEKNPVETTSLQPPTSQLESEPSSPPVPKPAEMLAQTMQTLLGGVRHLTSELRSKLPEVERRLSSAHQHIPSTVETTLFNTISAIGSHVQSLANAIQATATSSRAAADRSREVDLLATDQIVNGLRTLAGDIRDMGRTLFAAFDTPPRPAGTSEEHSNGEHGEHFPANGDIHDHHTPELSTSQPSVSLNNSTNLLPCPGAPENDRQIAVQQQPVWPDSNRNTTLFIGNLHDAVTEQEIAAAFANKGFLGKVNLPNDSATGNHAGFGYVEFPCSLAASGALQALNGDLIHGRIINLEFSHVVDTATDSTAQQPPSQAVQPSPHSPAEGIKPWRRARPPPPRTMSQRASVYGRMQTASLNDVSNPNASTSSTGIRRAKSLGILRRPLANDASGHNIPTMNNISERPEGQGKPNVEADNLPYHHHHPSPHAKRTRLTSLYSAAASSNNTPTDQADVEPGFSARYPSLVPETYNHANRRAHSPSPQGQDVPRTFSPESQMARFPTVSQLEARHHTTQQLHPGGQWTPGRPPMAIDGNPSNETSASDAPASNLRDLHPILPPPVEGRAIPGSWPPEFYNTRSIEPHTSSPTPLSELRRSNTTIASDPAARLSGPFVPFTERHQRSGHSNLRRNATERQHSRPVGRYFGRHHHAPEERTPIYNSYIRPGFSTDPLASIPGSFPAEAPPVVLPKPIRRSSERQPEMQEHHRLTADNSLRHDIDKCIAHLGLLGYGYDSSLPSHNLHIYAEASNGILEDAIEMIEEERKAYKLHAVPQ</sequence>
<evidence type="ECO:0000256" key="2">
    <source>
        <dbReference type="PROSITE-ProRule" id="PRU00176"/>
    </source>
</evidence>
<evidence type="ECO:0000313" key="6">
    <source>
        <dbReference type="Proteomes" id="UP000182235"/>
    </source>
</evidence>
<feature type="compositionally biased region" description="Basic residues" evidence="3">
    <location>
        <begin position="815"/>
        <end position="827"/>
    </location>
</feature>
<feature type="compositionally biased region" description="Polar residues" evidence="3">
    <location>
        <begin position="574"/>
        <end position="584"/>
    </location>
</feature>
<comment type="caution">
    <text evidence="5">The sequence shown here is derived from an EMBL/GenBank/DDBJ whole genome shotgun (WGS) entry which is preliminary data.</text>
</comment>
<dbReference type="Pfam" id="PF00076">
    <property type="entry name" value="RRM_1"/>
    <property type="match status" value="1"/>
</dbReference>
<feature type="compositionally biased region" description="Low complexity" evidence="3">
    <location>
        <begin position="409"/>
        <end position="418"/>
    </location>
</feature>
<feature type="domain" description="RRM" evidence="4">
    <location>
        <begin position="618"/>
        <end position="696"/>
    </location>
</feature>
<evidence type="ECO:0000313" key="5">
    <source>
        <dbReference type="EMBL" id="OJD16664.1"/>
    </source>
</evidence>
<evidence type="ECO:0000256" key="1">
    <source>
        <dbReference type="ARBA" id="ARBA00022884"/>
    </source>
</evidence>
<feature type="compositionally biased region" description="Basic and acidic residues" evidence="3">
    <location>
        <begin position="549"/>
        <end position="573"/>
    </location>
</feature>
<dbReference type="OrthoDB" id="193499at2759"/>
<feature type="region of interest" description="Disordered" evidence="3">
    <location>
        <begin position="260"/>
        <end position="313"/>
    </location>
</feature>
<feature type="region of interest" description="Disordered" evidence="3">
    <location>
        <begin position="539"/>
        <end position="584"/>
    </location>
</feature>
<dbReference type="PROSITE" id="PS50102">
    <property type="entry name" value="RRM"/>
    <property type="match status" value="1"/>
</dbReference>
<gene>
    <name evidence="5" type="ORF">AJ78_03174</name>
</gene>
<protein>
    <recommendedName>
        <fullName evidence="4">RRM domain-containing protein</fullName>
    </recommendedName>
</protein>
<feature type="compositionally biased region" description="Polar residues" evidence="3">
    <location>
        <begin position="749"/>
        <end position="767"/>
    </location>
</feature>